<feature type="binding site" evidence="6">
    <location>
        <position position="100"/>
    </location>
    <ligand>
        <name>Mg(2+)</name>
        <dbReference type="ChEBI" id="CHEBI:18420"/>
        <label>1</label>
    </ligand>
</feature>
<evidence type="ECO:0000256" key="5">
    <source>
        <dbReference type="ARBA" id="ARBA00023136"/>
    </source>
</evidence>
<accession>A0ABM9SEL6</accession>
<feature type="binding site" evidence="6">
    <location>
        <begin position="122"/>
        <end position="125"/>
    </location>
    <ligand>
        <name>substrate</name>
    </ligand>
</feature>
<keyword evidence="6" id="KW-0460">Magnesium</keyword>
<dbReference type="PANTHER" id="PTHR43028">
    <property type="entry name" value="3'(2'),5'-BISPHOSPHATE NUCLEOTIDASE 1"/>
    <property type="match status" value="1"/>
</dbReference>
<sequence>MRDRGPARGGTSGGTAPAHPGLAGRGGRGHTAGMDHDALLTLATRLATEAAAAINAVRAAGFAVERKSDRSPVTEADRIAEALIVEGLRAAAPHIPVIAEEEIEAGTAPTDPGRRFWLVDPLDGTREFAAGRDNFAVCIGLVEDGQAVLGAVALPAPGEVFWGRSGGGAFKRDAAGTRPIAVRAVPDEGLVVMGSHHYQDDPRMGRFLEGRRVARIVNIGSAEKFCRVAEGSADLYPRFGRTMEWDTAGPQAVLEAAGGTMRLLEGGGPFRYGKPGWANSGFVVEGRVA</sequence>
<dbReference type="PRINTS" id="PR00377">
    <property type="entry name" value="IMPHPHTASES"/>
</dbReference>
<dbReference type="SUPFAM" id="SSF56655">
    <property type="entry name" value="Carbohydrate phosphatase"/>
    <property type="match status" value="1"/>
</dbReference>
<dbReference type="InterPro" id="IPR020550">
    <property type="entry name" value="Inositol_monophosphatase_CS"/>
</dbReference>
<dbReference type="EMBL" id="AP025637">
    <property type="protein sequence ID" value="BDG73835.1"/>
    <property type="molecule type" value="Genomic_DNA"/>
</dbReference>
<proteinExistence type="inferred from homology"/>
<comment type="similarity">
    <text evidence="1 6">Belongs to the inositol monophosphatase superfamily. CysQ family.</text>
</comment>
<reference evidence="8 9" key="1">
    <citation type="journal article" date="2016" name="Microbes Environ.">
        <title>Phylogenetically diverse aerobic anoxygenic phototrophic bacteria isolated from epilithic biofilms in Tama river, Japan.</title>
        <authorList>
            <person name="Hirose S."/>
            <person name="Matsuura K."/>
            <person name="Haruta S."/>
        </authorList>
    </citation>
    <scope>NUCLEOTIDE SEQUENCE [LARGE SCALE GENOMIC DNA]</scope>
    <source>
        <strain evidence="8 9">S08</strain>
    </source>
</reference>
<evidence type="ECO:0000256" key="1">
    <source>
        <dbReference type="ARBA" id="ARBA00005289"/>
    </source>
</evidence>
<dbReference type="InterPro" id="IPR000760">
    <property type="entry name" value="Inositol_monophosphatase-like"/>
</dbReference>
<organism evidence="8 9">
    <name type="scientific">Roseomonas fluvialis</name>
    <dbReference type="NCBI Taxonomy" id="1750527"/>
    <lineage>
        <taxon>Bacteria</taxon>
        <taxon>Pseudomonadati</taxon>
        <taxon>Pseudomonadota</taxon>
        <taxon>Alphaproteobacteria</taxon>
        <taxon>Acetobacterales</taxon>
        <taxon>Roseomonadaceae</taxon>
        <taxon>Roseomonas</taxon>
    </lineage>
</organism>
<keyword evidence="5 6" id="KW-0472">Membrane</keyword>
<dbReference type="HAMAP" id="MF_02095">
    <property type="entry name" value="CysQ"/>
    <property type="match status" value="1"/>
</dbReference>
<dbReference type="Gene3D" id="3.30.540.10">
    <property type="entry name" value="Fructose-1,6-Bisphosphatase, subunit A, domain 1"/>
    <property type="match status" value="1"/>
</dbReference>
<dbReference type="PANTHER" id="PTHR43028:SF5">
    <property type="entry name" value="3'(2'),5'-BISPHOSPHATE NUCLEOTIDASE 1"/>
    <property type="match status" value="1"/>
</dbReference>
<comment type="subcellular location">
    <subcellularLocation>
        <location evidence="6">Cell inner membrane</location>
        <topology evidence="6">Peripheral membrane protein</topology>
        <orientation evidence="6">Cytoplasmic side</orientation>
    </subcellularLocation>
</comment>
<evidence type="ECO:0000256" key="7">
    <source>
        <dbReference type="SAM" id="MobiDB-lite"/>
    </source>
</evidence>
<dbReference type="Proteomes" id="UP000831327">
    <property type="component" value="Chromosome"/>
</dbReference>
<dbReference type="PROSITE" id="PS00630">
    <property type="entry name" value="IMP_2"/>
    <property type="match status" value="1"/>
</dbReference>
<protein>
    <recommendedName>
        <fullName evidence="6">3'(2'),5'-bisphosphate nucleotidase CysQ</fullName>
        <ecNumber evidence="6">3.1.3.7</ecNumber>
    </recommendedName>
    <alternativeName>
        <fullName evidence="6">3'(2'),5-bisphosphonucleoside 3'(2')-phosphohydrolase</fullName>
    </alternativeName>
    <alternativeName>
        <fullName evidence="6">3'-phosphoadenosine 5'-phosphate phosphatase</fullName>
        <shortName evidence="6">PAP phosphatase</shortName>
    </alternativeName>
</protein>
<keyword evidence="9" id="KW-1185">Reference proteome</keyword>
<evidence type="ECO:0000256" key="3">
    <source>
        <dbReference type="ARBA" id="ARBA00022519"/>
    </source>
</evidence>
<dbReference type="EC" id="3.1.3.7" evidence="6"/>
<keyword evidence="3 6" id="KW-0997">Cell inner membrane</keyword>
<comment type="catalytic activity">
    <reaction evidence="6">
        <text>adenosine 3',5'-bisphosphate + H2O = AMP + phosphate</text>
        <dbReference type="Rhea" id="RHEA:10040"/>
        <dbReference type="ChEBI" id="CHEBI:15377"/>
        <dbReference type="ChEBI" id="CHEBI:43474"/>
        <dbReference type="ChEBI" id="CHEBI:58343"/>
        <dbReference type="ChEBI" id="CHEBI:456215"/>
        <dbReference type="EC" id="3.1.3.7"/>
    </reaction>
</comment>
<evidence type="ECO:0000313" key="8">
    <source>
        <dbReference type="EMBL" id="BDG73835.1"/>
    </source>
</evidence>
<feature type="binding site" evidence="6">
    <location>
        <position position="246"/>
    </location>
    <ligand>
        <name>substrate</name>
    </ligand>
</feature>
<dbReference type="Pfam" id="PF00459">
    <property type="entry name" value="Inositol_P"/>
    <property type="match status" value="1"/>
</dbReference>
<name>A0ABM9SEL6_9PROT</name>
<evidence type="ECO:0000256" key="6">
    <source>
        <dbReference type="HAMAP-Rule" id="MF_02095"/>
    </source>
</evidence>
<feature type="binding site" evidence="6">
    <location>
        <position position="123"/>
    </location>
    <ligand>
        <name>Mg(2+)</name>
        <dbReference type="ChEBI" id="CHEBI:18420"/>
        <label>2</label>
    </ligand>
</feature>
<comment type="cofactor">
    <cofactor evidence="6">
        <name>Mg(2+)</name>
        <dbReference type="ChEBI" id="CHEBI:18420"/>
    </cofactor>
</comment>
<comment type="function">
    <text evidence="6">Converts adenosine-3',5'-bisphosphate (PAP) to AMP.</text>
</comment>
<feature type="binding site" evidence="6">
    <location>
        <position position="122"/>
    </location>
    <ligand>
        <name>Mg(2+)</name>
        <dbReference type="ChEBI" id="CHEBI:18420"/>
        <label>1</label>
    </ligand>
</feature>
<dbReference type="InterPro" id="IPR006240">
    <property type="entry name" value="CysQ"/>
</dbReference>
<feature type="region of interest" description="Disordered" evidence="7">
    <location>
        <begin position="1"/>
        <end position="30"/>
    </location>
</feature>
<feature type="binding site" evidence="6">
    <location>
        <position position="120"/>
    </location>
    <ligand>
        <name>Mg(2+)</name>
        <dbReference type="ChEBI" id="CHEBI:18420"/>
        <label>1</label>
    </ligand>
</feature>
<keyword evidence="4 6" id="KW-0378">Hydrolase</keyword>
<feature type="binding site" evidence="6">
    <location>
        <position position="120"/>
    </location>
    <ligand>
        <name>Mg(2+)</name>
        <dbReference type="ChEBI" id="CHEBI:18420"/>
        <label>2</label>
    </ligand>
</feature>
<dbReference type="NCBIfam" id="TIGR01331">
    <property type="entry name" value="bisphos_cysQ"/>
    <property type="match status" value="1"/>
</dbReference>
<dbReference type="InterPro" id="IPR050725">
    <property type="entry name" value="CysQ/Inositol_MonoPase"/>
</dbReference>
<keyword evidence="2 6" id="KW-1003">Cell membrane</keyword>
<evidence type="ECO:0000256" key="4">
    <source>
        <dbReference type="ARBA" id="ARBA00022801"/>
    </source>
</evidence>
<evidence type="ECO:0000256" key="2">
    <source>
        <dbReference type="ARBA" id="ARBA00022475"/>
    </source>
</evidence>
<gene>
    <name evidence="6" type="primary">cysQ</name>
    <name evidence="8" type="ORF">Rmf_37640</name>
</gene>
<dbReference type="CDD" id="cd01638">
    <property type="entry name" value="CysQ"/>
    <property type="match status" value="1"/>
</dbReference>
<evidence type="ECO:0000313" key="9">
    <source>
        <dbReference type="Proteomes" id="UP000831327"/>
    </source>
</evidence>
<feature type="binding site" evidence="6">
    <location>
        <position position="246"/>
    </location>
    <ligand>
        <name>Mg(2+)</name>
        <dbReference type="ChEBI" id="CHEBI:18420"/>
        <label>2</label>
    </ligand>
</feature>
<dbReference type="Gene3D" id="3.40.190.80">
    <property type="match status" value="1"/>
</dbReference>
<keyword evidence="6" id="KW-0479">Metal-binding</keyword>
<feature type="binding site" evidence="6">
    <location>
        <position position="100"/>
    </location>
    <ligand>
        <name>substrate</name>
    </ligand>
</feature>